<name>A0A1G9EQB8_9PSED</name>
<feature type="transmembrane region" description="Helical" evidence="1">
    <location>
        <begin position="91"/>
        <end position="123"/>
    </location>
</feature>
<dbReference type="OrthoDB" id="6895128at2"/>
<reference evidence="3 4" key="1">
    <citation type="submission" date="2016-10" db="EMBL/GenBank/DDBJ databases">
        <authorList>
            <person name="de Groot N.N."/>
        </authorList>
    </citation>
    <scope>NUCLEOTIDE SEQUENCE [LARGE SCALE GENOMIC DNA]</scope>
    <source>
        <strain evidence="3 4">JCM 21544</strain>
    </source>
</reference>
<gene>
    <name evidence="3" type="ORF">SAMN05216186_110144</name>
</gene>
<evidence type="ECO:0000259" key="2">
    <source>
        <dbReference type="Pfam" id="PF07331"/>
    </source>
</evidence>
<accession>A0A1G9EQB8</accession>
<proteinExistence type="predicted"/>
<evidence type="ECO:0000313" key="3">
    <source>
        <dbReference type="EMBL" id="SDK78320.1"/>
    </source>
</evidence>
<dbReference type="Proteomes" id="UP000198706">
    <property type="component" value="Unassembled WGS sequence"/>
</dbReference>
<feature type="transmembrane region" description="Helical" evidence="1">
    <location>
        <begin position="42"/>
        <end position="61"/>
    </location>
</feature>
<dbReference type="STRING" id="137658.SAMN05216186_110144"/>
<evidence type="ECO:0000313" key="4">
    <source>
        <dbReference type="Proteomes" id="UP000198706"/>
    </source>
</evidence>
<dbReference type="AlphaFoldDB" id="A0A1G9EQB8"/>
<dbReference type="RefSeq" id="WP_084337735.1">
    <property type="nucleotide sequence ID" value="NZ_FNFD01000010.1"/>
</dbReference>
<dbReference type="EMBL" id="FNFD01000010">
    <property type="protein sequence ID" value="SDK78320.1"/>
    <property type="molecule type" value="Genomic_DNA"/>
</dbReference>
<feature type="transmembrane region" description="Helical" evidence="1">
    <location>
        <begin position="129"/>
        <end position="155"/>
    </location>
</feature>
<sequence>MNKTDKMLVGERTFCVLLLAFSLVILYLAYQIAGFSSINSPGAFPLGVALVMIISAAKICVDLIGKARPDCNGWLDAMQQFRRQHFPKRTLIFAALAVAYLAAIQWISFYASTFCFLVLSIVYLRGGRIAGALLVAALLLLLIYLLFTLAFSVYLP</sequence>
<keyword evidence="4" id="KW-1185">Reference proteome</keyword>
<keyword evidence="1" id="KW-1133">Transmembrane helix</keyword>
<dbReference type="Pfam" id="PF07331">
    <property type="entry name" value="TctB"/>
    <property type="match status" value="1"/>
</dbReference>
<dbReference type="InterPro" id="IPR009936">
    <property type="entry name" value="DUF1468"/>
</dbReference>
<keyword evidence="1" id="KW-0812">Transmembrane</keyword>
<evidence type="ECO:0000256" key="1">
    <source>
        <dbReference type="SAM" id="Phobius"/>
    </source>
</evidence>
<protein>
    <submittedName>
        <fullName evidence="3">Tripartite tricarboxylate transporter TctB family protein</fullName>
    </submittedName>
</protein>
<feature type="transmembrane region" description="Helical" evidence="1">
    <location>
        <begin position="12"/>
        <end position="30"/>
    </location>
</feature>
<keyword evidence="1" id="KW-0472">Membrane</keyword>
<organism evidence="3 4">
    <name type="scientific">Pseudomonas indica</name>
    <dbReference type="NCBI Taxonomy" id="137658"/>
    <lineage>
        <taxon>Bacteria</taxon>
        <taxon>Pseudomonadati</taxon>
        <taxon>Pseudomonadota</taxon>
        <taxon>Gammaproteobacteria</taxon>
        <taxon>Pseudomonadales</taxon>
        <taxon>Pseudomonadaceae</taxon>
        <taxon>Pseudomonas</taxon>
    </lineage>
</organism>
<feature type="domain" description="DUF1468" evidence="2">
    <location>
        <begin position="14"/>
        <end position="156"/>
    </location>
</feature>